<reference evidence="2" key="3">
    <citation type="journal article" date="2017" name="Nature">
        <title>Genome sequence of the progenitor of the wheat D genome Aegilops tauschii.</title>
        <authorList>
            <person name="Luo M.C."/>
            <person name="Gu Y.Q."/>
            <person name="Puiu D."/>
            <person name="Wang H."/>
            <person name="Twardziok S.O."/>
            <person name="Deal K.R."/>
            <person name="Huo N."/>
            <person name="Zhu T."/>
            <person name="Wang L."/>
            <person name="Wang Y."/>
            <person name="McGuire P.E."/>
            <person name="Liu S."/>
            <person name="Long H."/>
            <person name="Ramasamy R.K."/>
            <person name="Rodriguez J.C."/>
            <person name="Van S.L."/>
            <person name="Yuan L."/>
            <person name="Wang Z."/>
            <person name="Xia Z."/>
            <person name="Xiao L."/>
            <person name="Anderson O.D."/>
            <person name="Ouyang S."/>
            <person name="Liang Y."/>
            <person name="Zimin A.V."/>
            <person name="Pertea G."/>
            <person name="Qi P."/>
            <person name="Bennetzen J.L."/>
            <person name="Dai X."/>
            <person name="Dawson M.W."/>
            <person name="Muller H.G."/>
            <person name="Kugler K."/>
            <person name="Rivarola-Duarte L."/>
            <person name="Spannagl M."/>
            <person name="Mayer K.F.X."/>
            <person name="Lu F.H."/>
            <person name="Bevan M.W."/>
            <person name="Leroy P."/>
            <person name="Li P."/>
            <person name="You F.M."/>
            <person name="Sun Q."/>
            <person name="Liu Z."/>
            <person name="Lyons E."/>
            <person name="Wicker T."/>
            <person name="Salzberg S.L."/>
            <person name="Devos K.M."/>
            <person name="Dvorak J."/>
        </authorList>
    </citation>
    <scope>NUCLEOTIDE SEQUENCE [LARGE SCALE GENOMIC DNA]</scope>
    <source>
        <strain evidence="2">cv. AL8/78</strain>
    </source>
</reference>
<reference evidence="2" key="5">
    <citation type="journal article" date="2021" name="G3 (Bethesda)">
        <title>Aegilops tauschii genome assembly Aet v5.0 features greater sequence contiguity and improved annotation.</title>
        <authorList>
            <person name="Wang L."/>
            <person name="Zhu T."/>
            <person name="Rodriguez J.C."/>
            <person name="Deal K.R."/>
            <person name="Dubcovsky J."/>
            <person name="McGuire P.E."/>
            <person name="Lux T."/>
            <person name="Spannagl M."/>
            <person name="Mayer K.F.X."/>
            <person name="Baldrich P."/>
            <person name="Meyers B.C."/>
            <person name="Huo N."/>
            <person name="Gu Y.Q."/>
            <person name="Zhou H."/>
            <person name="Devos K.M."/>
            <person name="Bennetzen J.L."/>
            <person name="Unver T."/>
            <person name="Budak H."/>
            <person name="Gulick P.J."/>
            <person name="Galiba G."/>
            <person name="Kalapos B."/>
            <person name="Nelson D.R."/>
            <person name="Li P."/>
            <person name="You F.M."/>
            <person name="Luo M.C."/>
            <person name="Dvorak J."/>
        </authorList>
    </citation>
    <scope>NUCLEOTIDE SEQUENCE [LARGE SCALE GENOMIC DNA]</scope>
    <source>
        <strain evidence="2">cv. AL8/78</strain>
    </source>
</reference>
<organism evidence="2 3">
    <name type="scientific">Aegilops tauschii subsp. strangulata</name>
    <name type="common">Goatgrass</name>
    <dbReference type="NCBI Taxonomy" id="200361"/>
    <lineage>
        <taxon>Eukaryota</taxon>
        <taxon>Viridiplantae</taxon>
        <taxon>Streptophyta</taxon>
        <taxon>Embryophyta</taxon>
        <taxon>Tracheophyta</taxon>
        <taxon>Spermatophyta</taxon>
        <taxon>Magnoliopsida</taxon>
        <taxon>Liliopsida</taxon>
        <taxon>Poales</taxon>
        <taxon>Poaceae</taxon>
        <taxon>BOP clade</taxon>
        <taxon>Pooideae</taxon>
        <taxon>Triticodae</taxon>
        <taxon>Triticeae</taxon>
        <taxon>Triticinae</taxon>
        <taxon>Aegilops</taxon>
    </lineage>
</organism>
<sequence length="165" mass="17962">KAHSQNHLLHSPPPAPPPTSGLRATTHPTHSPLAHRPPPPSSVPAALRCSRRTGRRRSSPPRPRPSCLCAVEGLLQARRPTTLCPVQGRLQLPYSAPFKVALKLSSSSPPPPARRRASAKHNQRMAWGQLARRPAVGLLSRAQQLAAQRYTCATIQTHPLSDHVF</sequence>
<proteinExistence type="predicted"/>
<accession>A0A453JG42</accession>
<dbReference type="EnsemblPlants" id="AET5Gv20026100.22">
    <property type="protein sequence ID" value="AET5Gv20026100.22"/>
    <property type="gene ID" value="AET5Gv20026100"/>
</dbReference>
<dbReference type="Proteomes" id="UP000015105">
    <property type="component" value="Chromosome 5D"/>
</dbReference>
<evidence type="ECO:0000313" key="3">
    <source>
        <dbReference type="Proteomes" id="UP000015105"/>
    </source>
</evidence>
<reference evidence="2" key="4">
    <citation type="submission" date="2019-03" db="UniProtKB">
        <authorList>
            <consortium name="EnsemblPlants"/>
        </authorList>
    </citation>
    <scope>IDENTIFICATION</scope>
</reference>
<name>A0A453JG42_AEGTS</name>
<feature type="region of interest" description="Disordered" evidence="1">
    <location>
        <begin position="1"/>
        <end position="67"/>
    </location>
</feature>
<dbReference type="STRING" id="200361.A0A453JG42"/>
<feature type="compositionally biased region" description="Basic residues" evidence="1">
    <location>
        <begin position="49"/>
        <end position="59"/>
    </location>
</feature>
<reference evidence="3" key="2">
    <citation type="journal article" date="2017" name="Nat. Plants">
        <title>The Aegilops tauschii genome reveals multiple impacts of transposons.</title>
        <authorList>
            <person name="Zhao G."/>
            <person name="Zou C."/>
            <person name="Li K."/>
            <person name="Wang K."/>
            <person name="Li T."/>
            <person name="Gao L."/>
            <person name="Zhang X."/>
            <person name="Wang H."/>
            <person name="Yang Z."/>
            <person name="Liu X."/>
            <person name="Jiang W."/>
            <person name="Mao L."/>
            <person name="Kong X."/>
            <person name="Jiao Y."/>
            <person name="Jia J."/>
        </authorList>
    </citation>
    <scope>NUCLEOTIDE SEQUENCE [LARGE SCALE GENOMIC DNA]</scope>
    <source>
        <strain evidence="3">cv. AL8/78</strain>
    </source>
</reference>
<evidence type="ECO:0000313" key="2">
    <source>
        <dbReference type="EnsemblPlants" id="AET5Gv20026100.22"/>
    </source>
</evidence>
<reference evidence="3" key="1">
    <citation type="journal article" date="2014" name="Science">
        <title>Ancient hybridizations among the ancestral genomes of bread wheat.</title>
        <authorList>
            <consortium name="International Wheat Genome Sequencing Consortium,"/>
            <person name="Marcussen T."/>
            <person name="Sandve S.R."/>
            <person name="Heier L."/>
            <person name="Spannagl M."/>
            <person name="Pfeifer M."/>
            <person name="Jakobsen K.S."/>
            <person name="Wulff B.B."/>
            <person name="Steuernagel B."/>
            <person name="Mayer K.F."/>
            <person name="Olsen O.A."/>
        </authorList>
    </citation>
    <scope>NUCLEOTIDE SEQUENCE [LARGE SCALE GENOMIC DNA]</scope>
    <source>
        <strain evidence="3">cv. AL8/78</strain>
    </source>
</reference>
<keyword evidence="3" id="KW-1185">Reference proteome</keyword>
<dbReference type="EnsemblPlants" id="AET5Gv20026100.18">
    <property type="protein sequence ID" value="AET5Gv20026100.18"/>
    <property type="gene ID" value="AET5Gv20026100"/>
</dbReference>
<dbReference type="AlphaFoldDB" id="A0A453JG42"/>
<dbReference type="Gramene" id="AET5Gv20026100.22">
    <property type="protein sequence ID" value="AET5Gv20026100.22"/>
    <property type="gene ID" value="AET5Gv20026100"/>
</dbReference>
<dbReference type="Gramene" id="AET5Gv20026100.18">
    <property type="protein sequence ID" value="AET5Gv20026100.18"/>
    <property type="gene ID" value="AET5Gv20026100"/>
</dbReference>
<evidence type="ECO:0000256" key="1">
    <source>
        <dbReference type="SAM" id="MobiDB-lite"/>
    </source>
</evidence>
<protein>
    <submittedName>
        <fullName evidence="2">Uncharacterized protein</fullName>
    </submittedName>
</protein>